<dbReference type="PROSITE" id="PS51841">
    <property type="entry name" value="LTD"/>
    <property type="match status" value="1"/>
</dbReference>
<feature type="chain" id="PRO_5046862842" description="LTD domain-containing protein" evidence="2">
    <location>
        <begin position="38"/>
        <end position="181"/>
    </location>
</feature>
<proteinExistence type="predicted"/>
<dbReference type="Gene3D" id="2.60.40.1260">
    <property type="entry name" value="Lamin Tail domain"/>
    <property type="match status" value="1"/>
</dbReference>
<name>A0ABT6L9R4_9ACTN</name>
<evidence type="ECO:0000313" key="4">
    <source>
        <dbReference type="EMBL" id="MDH6213024.1"/>
    </source>
</evidence>
<accession>A0ABT6L9R4</accession>
<reference evidence="4 5" key="1">
    <citation type="submission" date="2023-04" db="EMBL/GenBank/DDBJ databases">
        <title>Forest soil microbial communities from Buena Vista Peninsula, Colon Province, Panama.</title>
        <authorList>
            <person name="Bouskill N."/>
        </authorList>
    </citation>
    <scope>NUCLEOTIDE SEQUENCE [LARGE SCALE GENOMIC DNA]</scope>
    <source>
        <strain evidence="4 5">GGS1</strain>
    </source>
</reference>
<dbReference type="InterPro" id="IPR036415">
    <property type="entry name" value="Lamin_tail_dom_sf"/>
</dbReference>
<feature type="compositionally biased region" description="Gly residues" evidence="1">
    <location>
        <begin position="159"/>
        <end position="181"/>
    </location>
</feature>
<dbReference type="EMBL" id="JARXVH010000001">
    <property type="protein sequence ID" value="MDH6213024.1"/>
    <property type="molecule type" value="Genomic_DNA"/>
</dbReference>
<evidence type="ECO:0000313" key="5">
    <source>
        <dbReference type="Proteomes" id="UP001160499"/>
    </source>
</evidence>
<dbReference type="SUPFAM" id="SSF74853">
    <property type="entry name" value="Lamin A/C globular tail domain"/>
    <property type="match status" value="1"/>
</dbReference>
<organism evidence="4 5">
    <name type="scientific">Streptomyces pseudovenezuelae</name>
    <dbReference type="NCBI Taxonomy" id="67350"/>
    <lineage>
        <taxon>Bacteria</taxon>
        <taxon>Bacillati</taxon>
        <taxon>Actinomycetota</taxon>
        <taxon>Actinomycetes</taxon>
        <taxon>Kitasatosporales</taxon>
        <taxon>Streptomycetaceae</taxon>
        <taxon>Streptomyces</taxon>
        <taxon>Streptomyces aurantiacus group</taxon>
    </lineage>
</organism>
<protein>
    <recommendedName>
        <fullName evidence="3">LTD domain-containing protein</fullName>
    </recommendedName>
</protein>
<dbReference type="Pfam" id="PF00932">
    <property type="entry name" value="LTD"/>
    <property type="match status" value="1"/>
</dbReference>
<evidence type="ECO:0000256" key="2">
    <source>
        <dbReference type="SAM" id="SignalP"/>
    </source>
</evidence>
<feature type="domain" description="LTD" evidence="3">
    <location>
        <begin position="35"/>
        <end position="158"/>
    </location>
</feature>
<comment type="caution">
    <text evidence="4">The sequence shown here is derived from an EMBL/GenBank/DDBJ whole genome shotgun (WGS) entry which is preliminary data.</text>
</comment>
<dbReference type="InterPro" id="IPR001322">
    <property type="entry name" value="Lamin_tail_dom"/>
</dbReference>
<feature type="signal peptide" evidence="2">
    <location>
        <begin position="1"/>
        <end position="37"/>
    </location>
</feature>
<evidence type="ECO:0000259" key="3">
    <source>
        <dbReference type="PROSITE" id="PS51841"/>
    </source>
</evidence>
<dbReference type="Proteomes" id="UP001160499">
    <property type="component" value="Unassembled WGS sequence"/>
</dbReference>
<evidence type="ECO:0000256" key="1">
    <source>
        <dbReference type="SAM" id="MobiDB-lite"/>
    </source>
</evidence>
<keyword evidence="5" id="KW-1185">Reference proteome</keyword>
<gene>
    <name evidence="4" type="ORF">M2283_000303</name>
</gene>
<feature type="region of interest" description="Disordered" evidence="1">
    <location>
        <begin position="154"/>
        <end position="181"/>
    </location>
</feature>
<sequence>MQGDSVSDSASVTARRLTAAALAAGALVSVVTLPASAADHARPHGPKVKISALQYDSPGREDRSNRSLNNEWVDLTNTTRDAVNLNGWTLKDDHGRTYTFHHYRLAPRATVRVHSGEGRDTRKDLFQDRRNYVWDNDRGTATLRNDHNRLVDDFSWGRHQGGGHQGGHQGGGHGGGHQARR</sequence>
<keyword evidence="2" id="KW-0732">Signal</keyword>